<keyword evidence="9 20" id="KW-0547">Nucleotide-binding</keyword>
<comment type="similarity">
    <text evidence="4 17">Belongs to the D-alanine--D-alanine ligase family.</text>
</comment>
<evidence type="ECO:0000256" key="3">
    <source>
        <dbReference type="ARBA" id="ARBA00004496"/>
    </source>
</evidence>
<dbReference type="Pfam" id="PF07478">
    <property type="entry name" value="Dala_Dala_lig_C"/>
    <property type="match status" value="1"/>
</dbReference>
<evidence type="ECO:0000256" key="2">
    <source>
        <dbReference type="ARBA" id="ARBA00003921"/>
    </source>
</evidence>
<dbReference type="PROSITE" id="PS00844">
    <property type="entry name" value="DALA_DALA_LIGASE_2"/>
    <property type="match status" value="1"/>
</dbReference>
<dbReference type="EMBL" id="ADBF01000231">
    <property type="protein sequence ID" value="EFE48899.1"/>
    <property type="molecule type" value="Genomic_DNA"/>
</dbReference>
<dbReference type="STRING" id="546263.NELON_02915"/>
<sequence>MKKEVMQDFGKVAVLMGGFSSEREVSLASGQAVLEALRSKGVDAHAFDPKETPLGELKTQGFDCAFNILHGVFGEDGTVQGALEALGIRYTGCGVLASSIGMDKYRSKLLWKGLGLPVPDYAVLRDDSDFDAVERQLGLPMFVKPANEGSSVGVVKVKEAGRLKEVYHELKQFRGEIIAEAFIGGGEYTCGILNGRALPSVRIIPATEFYDKEAKYDRDDTVYLCPSDLSEEDERLMRDLTVRAFHAIGGRGWGRIDFLKDESGRLYLLEANTLPGMTSHSLVPKAAAQQGWDFAQLCVEILKTAYVE</sequence>
<evidence type="ECO:0000256" key="11">
    <source>
        <dbReference type="ARBA" id="ARBA00022842"/>
    </source>
</evidence>
<comment type="cofactor">
    <cofactor evidence="1">
        <name>Mn(2+)</name>
        <dbReference type="ChEBI" id="CHEBI:29035"/>
    </cofactor>
</comment>
<dbReference type="InterPro" id="IPR011761">
    <property type="entry name" value="ATP-grasp"/>
</dbReference>
<dbReference type="GO" id="GO:0046872">
    <property type="term" value="F:metal ion binding"/>
    <property type="evidence" value="ECO:0007669"/>
    <property type="project" value="UniProtKB-KW"/>
</dbReference>
<dbReference type="FunFam" id="3.30.470.20:FF:000008">
    <property type="entry name" value="D-alanine--D-alanine ligase"/>
    <property type="match status" value="1"/>
</dbReference>
<protein>
    <recommendedName>
        <fullName evidence="5 17">D-alanine--D-alanine ligase</fullName>
        <ecNumber evidence="5 17">6.3.2.4</ecNumber>
    </recommendedName>
    <alternativeName>
        <fullName evidence="17">D-Ala-D-Ala ligase</fullName>
    </alternativeName>
    <alternativeName>
        <fullName evidence="17">D-alanylalanine synthetase</fullName>
    </alternativeName>
</protein>
<feature type="active site" evidence="18">
    <location>
        <position position="22"/>
    </location>
</feature>
<evidence type="ECO:0000256" key="9">
    <source>
        <dbReference type="ARBA" id="ARBA00022741"/>
    </source>
</evidence>
<evidence type="ECO:0000313" key="23">
    <source>
        <dbReference type="Proteomes" id="UP000005536"/>
    </source>
</evidence>
<comment type="pathway">
    <text evidence="17">Cell wall biogenesis; peptidoglycan biosynthesis.</text>
</comment>
<feature type="binding site" evidence="19">
    <location>
        <position position="257"/>
    </location>
    <ligand>
        <name>Mg(2+)</name>
        <dbReference type="ChEBI" id="CHEBI:18420"/>
        <label>1</label>
    </ligand>
</feature>
<evidence type="ECO:0000256" key="8">
    <source>
        <dbReference type="ARBA" id="ARBA00022723"/>
    </source>
</evidence>
<organism evidence="22 23">
    <name type="scientific">Neisseria elongata subsp. glycolytica ATCC 29315</name>
    <dbReference type="NCBI Taxonomy" id="546263"/>
    <lineage>
        <taxon>Bacteria</taxon>
        <taxon>Pseudomonadati</taxon>
        <taxon>Pseudomonadota</taxon>
        <taxon>Betaproteobacteria</taxon>
        <taxon>Neisseriales</taxon>
        <taxon>Neisseriaceae</taxon>
        <taxon>Neisseria</taxon>
    </lineage>
</organism>
<evidence type="ECO:0000256" key="13">
    <source>
        <dbReference type="ARBA" id="ARBA00022984"/>
    </source>
</evidence>
<dbReference type="InterPro" id="IPR016185">
    <property type="entry name" value="PreATP-grasp_dom_sf"/>
</dbReference>
<evidence type="ECO:0000256" key="18">
    <source>
        <dbReference type="PIRSR" id="PIRSR039102-1"/>
    </source>
</evidence>
<keyword evidence="6 17" id="KW-0963">Cytoplasm</keyword>
<comment type="caution">
    <text evidence="22">The sequence shown here is derived from an EMBL/GenBank/DDBJ whole genome shotgun (WGS) entry which is preliminary data.</text>
</comment>
<dbReference type="GO" id="GO:0071555">
    <property type="term" value="P:cell wall organization"/>
    <property type="evidence" value="ECO:0007669"/>
    <property type="project" value="UniProtKB-KW"/>
</dbReference>
<dbReference type="NCBIfam" id="NF002378">
    <property type="entry name" value="PRK01372.1"/>
    <property type="match status" value="1"/>
</dbReference>
<dbReference type="GO" id="GO:0005524">
    <property type="term" value="F:ATP binding"/>
    <property type="evidence" value="ECO:0007669"/>
    <property type="project" value="UniProtKB-UniRule"/>
</dbReference>
<dbReference type="InterPro" id="IPR011095">
    <property type="entry name" value="Dala_Dala_lig_C"/>
</dbReference>
<dbReference type="HAMAP" id="MF_00047">
    <property type="entry name" value="Dala_Dala_lig"/>
    <property type="match status" value="1"/>
</dbReference>
<evidence type="ECO:0000256" key="19">
    <source>
        <dbReference type="PIRSR" id="PIRSR039102-3"/>
    </source>
</evidence>
<dbReference type="PANTHER" id="PTHR23132">
    <property type="entry name" value="D-ALANINE--D-ALANINE LIGASE"/>
    <property type="match status" value="1"/>
</dbReference>
<evidence type="ECO:0000256" key="6">
    <source>
        <dbReference type="ARBA" id="ARBA00022490"/>
    </source>
</evidence>
<dbReference type="InterPro" id="IPR013815">
    <property type="entry name" value="ATP_grasp_subdomain_1"/>
</dbReference>
<feature type="binding site" evidence="19">
    <location>
        <position position="270"/>
    </location>
    <ligand>
        <name>Mg(2+)</name>
        <dbReference type="ChEBI" id="CHEBI:18420"/>
        <label>1</label>
    </ligand>
</feature>
<evidence type="ECO:0000256" key="10">
    <source>
        <dbReference type="ARBA" id="ARBA00022840"/>
    </source>
</evidence>
<dbReference type="Gene3D" id="3.30.470.20">
    <property type="entry name" value="ATP-grasp fold, B domain"/>
    <property type="match status" value="1"/>
</dbReference>
<keyword evidence="11 19" id="KW-0460">Magnesium</keyword>
<evidence type="ECO:0000256" key="12">
    <source>
        <dbReference type="ARBA" id="ARBA00022960"/>
    </source>
</evidence>
<dbReference type="Proteomes" id="UP000005536">
    <property type="component" value="Unassembled WGS sequence"/>
</dbReference>
<evidence type="ECO:0000313" key="22">
    <source>
        <dbReference type="EMBL" id="EFE48899.1"/>
    </source>
</evidence>
<feature type="active site" evidence="18">
    <location>
        <position position="281"/>
    </location>
</feature>
<name>D4DTD6_NEIEG</name>
<keyword evidence="7 17" id="KW-0436">Ligase</keyword>
<dbReference type="EC" id="6.3.2.4" evidence="5 17"/>
<evidence type="ECO:0000256" key="20">
    <source>
        <dbReference type="PROSITE-ProRule" id="PRU00409"/>
    </source>
</evidence>
<dbReference type="GO" id="GO:0008360">
    <property type="term" value="P:regulation of cell shape"/>
    <property type="evidence" value="ECO:0007669"/>
    <property type="project" value="UniProtKB-KW"/>
</dbReference>
<proteinExistence type="inferred from homology"/>
<keyword evidence="15 17" id="KW-0961">Cell wall biogenesis/degradation</keyword>
<reference evidence="22 23" key="1">
    <citation type="submission" date="2010-02" db="EMBL/GenBank/DDBJ databases">
        <authorList>
            <person name="Weinstock G."/>
            <person name="Sodergren E."/>
            <person name="Clifton S."/>
            <person name="Fulton L."/>
            <person name="Fulton B."/>
            <person name="Courtney L."/>
            <person name="Fronick C."/>
            <person name="Harrison M."/>
            <person name="Strong C."/>
            <person name="Farmer C."/>
            <person name="Delahaunty K."/>
            <person name="Markovic C."/>
            <person name="Hall O."/>
            <person name="Minx P."/>
            <person name="Tomlinson C."/>
            <person name="Mitreva M."/>
            <person name="Nelson J."/>
            <person name="Hou S."/>
            <person name="Wollam A."/>
            <person name="Pepin K.H."/>
            <person name="Johnson M."/>
            <person name="Bhonagiri V."/>
            <person name="Zhang X."/>
            <person name="Suruliraj S."/>
            <person name="Warren W."/>
            <person name="Chinwalla A."/>
            <person name="Mardis E.R."/>
            <person name="Wilson R.K."/>
        </authorList>
    </citation>
    <scope>NUCLEOTIDE SEQUENCE [LARGE SCALE GENOMIC DNA]</scope>
    <source>
        <strain evidence="22 23">ATCC 29315</strain>
    </source>
</reference>
<dbReference type="InterPro" id="IPR005905">
    <property type="entry name" value="D_ala_D_ala"/>
</dbReference>
<evidence type="ECO:0000256" key="17">
    <source>
        <dbReference type="HAMAP-Rule" id="MF_00047"/>
    </source>
</evidence>
<comment type="subcellular location">
    <subcellularLocation>
        <location evidence="3 17">Cytoplasm</location>
    </subcellularLocation>
</comment>
<evidence type="ECO:0000256" key="14">
    <source>
        <dbReference type="ARBA" id="ARBA00023211"/>
    </source>
</evidence>
<feature type="binding site" evidence="19">
    <location>
        <position position="270"/>
    </location>
    <ligand>
        <name>Mg(2+)</name>
        <dbReference type="ChEBI" id="CHEBI:18420"/>
        <label>2</label>
    </ligand>
</feature>
<dbReference type="GO" id="GO:0008716">
    <property type="term" value="F:D-alanine-D-alanine ligase activity"/>
    <property type="evidence" value="ECO:0007669"/>
    <property type="project" value="UniProtKB-UniRule"/>
</dbReference>
<dbReference type="SUPFAM" id="SSF52440">
    <property type="entry name" value="PreATP-grasp domain"/>
    <property type="match status" value="1"/>
</dbReference>
<evidence type="ECO:0000256" key="1">
    <source>
        <dbReference type="ARBA" id="ARBA00001936"/>
    </source>
</evidence>
<dbReference type="AlphaFoldDB" id="D4DTD6"/>
<comment type="function">
    <text evidence="2 17">Cell wall formation.</text>
</comment>
<dbReference type="GO" id="GO:0009252">
    <property type="term" value="P:peptidoglycan biosynthetic process"/>
    <property type="evidence" value="ECO:0007669"/>
    <property type="project" value="UniProtKB-UniRule"/>
</dbReference>
<keyword evidence="8 19" id="KW-0479">Metal-binding</keyword>
<dbReference type="UniPathway" id="UPA00219"/>
<keyword evidence="14 19" id="KW-0464">Manganese</keyword>
<evidence type="ECO:0000259" key="21">
    <source>
        <dbReference type="PROSITE" id="PS50975"/>
    </source>
</evidence>
<feature type="binding site" evidence="19">
    <location>
        <position position="272"/>
    </location>
    <ligand>
        <name>Mg(2+)</name>
        <dbReference type="ChEBI" id="CHEBI:18420"/>
        <label>2</label>
    </ligand>
</feature>
<feature type="active site" evidence="18">
    <location>
        <position position="150"/>
    </location>
</feature>
<dbReference type="PIRSF" id="PIRSF039102">
    <property type="entry name" value="Ddl/VanB"/>
    <property type="match status" value="1"/>
</dbReference>
<dbReference type="PROSITE" id="PS00843">
    <property type="entry name" value="DALA_DALA_LIGASE_1"/>
    <property type="match status" value="1"/>
</dbReference>
<evidence type="ECO:0000256" key="4">
    <source>
        <dbReference type="ARBA" id="ARBA00010871"/>
    </source>
</evidence>
<evidence type="ECO:0000256" key="7">
    <source>
        <dbReference type="ARBA" id="ARBA00022598"/>
    </source>
</evidence>
<comment type="cofactor">
    <cofactor evidence="19">
        <name>Mg(2+)</name>
        <dbReference type="ChEBI" id="CHEBI:18420"/>
    </cofactor>
    <cofactor evidence="19">
        <name>Mn(2+)</name>
        <dbReference type="ChEBI" id="CHEBI:29035"/>
    </cofactor>
    <text evidence="19">Binds 2 magnesium or manganese ions per subunit.</text>
</comment>
<dbReference type="Pfam" id="PF01820">
    <property type="entry name" value="Dala_Dala_lig_N"/>
    <property type="match status" value="1"/>
</dbReference>
<dbReference type="SUPFAM" id="SSF56059">
    <property type="entry name" value="Glutathione synthetase ATP-binding domain-like"/>
    <property type="match status" value="1"/>
</dbReference>
<dbReference type="FunFam" id="3.40.50.20:FF:000013">
    <property type="entry name" value="D-alanine--D-alanine ligase"/>
    <property type="match status" value="1"/>
</dbReference>
<evidence type="ECO:0000256" key="5">
    <source>
        <dbReference type="ARBA" id="ARBA00012216"/>
    </source>
</evidence>
<evidence type="ECO:0000256" key="15">
    <source>
        <dbReference type="ARBA" id="ARBA00023316"/>
    </source>
</evidence>
<gene>
    <name evidence="17" type="primary">ddl</name>
    <name evidence="22" type="ORF">NEIELOOT_02341</name>
</gene>
<accession>D4DTD6</accession>
<dbReference type="NCBIfam" id="TIGR01205">
    <property type="entry name" value="D_ala_D_alaTIGR"/>
    <property type="match status" value="1"/>
</dbReference>
<evidence type="ECO:0000256" key="16">
    <source>
        <dbReference type="ARBA" id="ARBA00047614"/>
    </source>
</evidence>
<feature type="domain" description="ATP-grasp" evidence="21">
    <location>
        <begin position="108"/>
        <end position="303"/>
    </location>
</feature>
<dbReference type="PROSITE" id="PS50975">
    <property type="entry name" value="ATP_GRASP"/>
    <property type="match status" value="1"/>
</dbReference>
<dbReference type="Gene3D" id="3.40.50.20">
    <property type="match status" value="1"/>
</dbReference>
<dbReference type="InterPro" id="IPR000291">
    <property type="entry name" value="D-Ala_lig_Van_CS"/>
</dbReference>
<dbReference type="Gene3D" id="3.30.1490.20">
    <property type="entry name" value="ATP-grasp fold, A domain"/>
    <property type="match status" value="1"/>
</dbReference>
<keyword evidence="10 20" id="KW-0067">ATP-binding</keyword>
<dbReference type="InterPro" id="IPR011127">
    <property type="entry name" value="Dala_Dala_lig_N"/>
</dbReference>
<keyword evidence="13 17" id="KW-0573">Peptidoglycan synthesis</keyword>
<keyword evidence="12 17" id="KW-0133">Cell shape</keyword>
<dbReference type="GO" id="GO:0005737">
    <property type="term" value="C:cytoplasm"/>
    <property type="evidence" value="ECO:0007669"/>
    <property type="project" value="UniProtKB-SubCell"/>
</dbReference>
<comment type="catalytic activity">
    <reaction evidence="16 17">
        <text>2 D-alanine + ATP = D-alanyl-D-alanine + ADP + phosphate + H(+)</text>
        <dbReference type="Rhea" id="RHEA:11224"/>
        <dbReference type="ChEBI" id="CHEBI:15378"/>
        <dbReference type="ChEBI" id="CHEBI:30616"/>
        <dbReference type="ChEBI" id="CHEBI:43474"/>
        <dbReference type="ChEBI" id="CHEBI:57416"/>
        <dbReference type="ChEBI" id="CHEBI:57822"/>
        <dbReference type="ChEBI" id="CHEBI:456216"/>
        <dbReference type="EC" id="6.3.2.4"/>
    </reaction>
</comment>
<dbReference type="PANTHER" id="PTHR23132:SF23">
    <property type="entry name" value="D-ALANINE--D-ALANINE LIGASE B"/>
    <property type="match status" value="1"/>
</dbReference>